<keyword evidence="8" id="KW-1185">Reference proteome</keyword>
<reference evidence="7" key="1">
    <citation type="journal article" date="2014" name="Int. J. Syst. Evol. Microbiol.">
        <title>Complete genome sequence of Corynebacterium casei LMG S-19264T (=DSM 44701T), isolated from a smear-ripened cheese.</title>
        <authorList>
            <consortium name="US DOE Joint Genome Institute (JGI-PGF)"/>
            <person name="Walter F."/>
            <person name="Albersmeier A."/>
            <person name="Kalinowski J."/>
            <person name="Ruckert C."/>
        </authorList>
    </citation>
    <scope>NUCLEOTIDE SEQUENCE</scope>
    <source>
        <strain evidence="7">CGMCC 1.12360</strain>
    </source>
</reference>
<dbReference type="AlphaFoldDB" id="A0A8J3EI93"/>
<evidence type="ECO:0000256" key="1">
    <source>
        <dbReference type="ARBA" id="ARBA00001541"/>
    </source>
</evidence>
<name>A0A8J3EI93_9BACI</name>
<dbReference type="InterPro" id="IPR022641">
    <property type="entry name" value="CheR_N"/>
</dbReference>
<dbReference type="PANTHER" id="PTHR24422:SF19">
    <property type="entry name" value="CHEMOTAXIS PROTEIN METHYLTRANSFERASE"/>
    <property type="match status" value="1"/>
</dbReference>
<dbReference type="RefSeq" id="WP_188390521.1">
    <property type="nucleotide sequence ID" value="NZ_BMEV01000003.1"/>
</dbReference>
<evidence type="ECO:0000256" key="2">
    <source>
        <dbReference type="ARBA" id="ARBA00012534"/>
    </source>
</evidence>
<organism evidence="7 8">
    <name type="scientific">Compostibacillus humi</name>
    <dbReference type="NCBI Taxonomy" id="1245525"/>
    <lineage>
        <taxon>Bacteria</taxon>
        <taxon>Bacillati</taxon>
        <taxon>Bacillota</taxon>
        <taxon>Bacilli</taxon>
        <taxon>Bacillales</taxon>
        <taxon>Bacillaceae</taxon>
        <taxon>Compostibacillus</taxon>
    </lineage>
</organism>
<keyword evidence="5" id="KW-0949">S-adenosyl-L-methionine</keyword>
<dbReference type="GO" id="GO:0032259">
    <property type="term" value="P:methylation"/>
    <property type="evidence" value="ECO:0007669"/>
    <property type="project" value="UniProtKB-KW"/>
</dbReference>
<dbReference type="InterPro" id="IPR000780">
    <property type="entry name" value="CheR_MeTrfase"/>
</dbReference>
<feature type="domain" description="CheR-type methyltransferase" evidence="6">
    <location>
        <begin position="1"/>
        <end position="259"/>
    </location>
</feature>
<comment type="catalytic activity">
    <reaction evidence="1">
        <text>L-glutamyl-[protein] + S-adenosyl-L-methionine = [protein]-L-glutamate 5-O-methyl ester + S-adenosyl-L-homocysteine</text>
        <dbReference type="Rhea" id="RHEA:24452"/>
        <dbReference type="Rhea" id="RHEA-COMP:10208"/>
        <dbReference type="Rhea" id="RHEA-COMP:10311"/>
        <dbReference type="ChEBI" id="CHEBI:29973"/>
        <dbReference type="ChEBI" id="CHEBI:57856"/>
        <dbReference type="ChEBI" id="CHEBI:59789"/>
        <dbReference type="ChEBI" id="CHEBI:82795"/>
        <dbReference type="EC" id="2.1.1.80"/>
    </reaction>
</comment>
<comment type="caution">
    <text evidence="7">The sequence shown here is derived from an EMBL/GenBank/DDBJ whole genome shotgun (WGS) entry which is preliminary data.</text>
</comment>
<dbReference type="SUPFAM" id="SSF47757">
    <property type="entry name" value="Chemotaxis receptor methyltransferase CheR, N-terminal domain"/>
    <property type="match status" value="1"/>
</dbReference>
<keyword evidence="3 7" id="KW-0489">Methyltransferase</keyword>
<dbReference type="GO" id="GO:0008983">
    <property type="term" value="F:protein-glutamate O-methyltransferase activity"/>
    <property type="evidence" value="ECO:0007669"/>
    <property type="project" value="UniProtKB-EC"/>
</dbReference>
<dbReference type="Pfam" id="PF01739">
    <property type="entry name" value="CheR"/>
    <property type="match status" value="1"/>
</dbReference>
<dbReference type="PRINTS" id="PR00996">
    <property type="entry name" value="CHERMTFRASE"/>
</dbReference>
<dbReference type="InterPro" id="IPR050903">
    <property type="entry name" value="Bact_Chemotaxis_MeTrfase"/>
</dbReference>
<proteinExistence type="predicted"/>
<keyword evidence="4" id="KW-0808">Transferase</keyword>
<evidence type="ECO:0000259" key="6">
    <source>
        <dbReference type="PROSITE" id="PS50123"/>
    </source>
</evidence>
<reference evidence="7" key="2">
    <citation type="submission" date="2020-09" db="EMBL/GenBank/DDBJ databases">
        <authorList>
            <person name="Sun Q."/>
            <person name="Zhou Y."/>
        </authorList>
    </citation>
    <scope>NUCLEOTIDE SEQUENCE</scope>
    <source>
        <strain evidence="7">CGMCC 1.12360</strain>
    </source>
</reference>
<protein>
    <recommendedName>
        <fullName evidence="2">protein-glutamate O-methyltransferase</fullName>
        <ecNumber evidence="2">2.1.1.80</ecNumber>
    </recommendedName>
</protein>
<dbReference type="EMBL" id="BMEV01000003">
    <property type="protein sequence ID" value="GGH68820.1"/>
    <property type="molecule type" value="Genomic_DNA"/>
</dbReference>
<dbReference type="InterPro" id="IPR022642">
    <property type="entry name" value="CheR_C"/>
</dbReference>
<evidence type="ECO:0000256" key="4">
    <source>
        <dbReference type="ARBA" id="ARBA00022679"/>
    </source>
</evidence>
<gene>
    <name evidence="7" type="primary">cheR</name>
    <name evidence="7" type="ORF">GCM10010978_02200</name>
</gene>
<accession>A0A8J3EI93</accession>
<dbReference type="InterPro" id="IPR036804">
    <property type="entry name" value="CheR_N_sf"/>
</dbReference>
<evidence type="ECO:0000256" key="5">
    <source>
        <dbReference type="ARBA" id="ARBA00022691"/>
    </source>
</evidence>
<dbReference type="SMART" id="SM00138">
    <property type="entry name" value="MeTrc"/>
    <property type="match status" value="1"/>
</dbReference>
<dbReference type="Gene3D" id="1.10.155.10">
    <property type="entry name" value="Chemotaxis receptor methyltransferase CheR, N-terminal domain"/>
    <property type="match status" value="1"/>
</dbReference>
<dbReference type="EC" id="2.1.1.80" evidence="2"/>
<dbReference type="SUPFAM" id="SSF53335">
    <property type="entry name" value="S-adenosyl-L-methionine-dependent methyltransferases"/>
    <property type="match status" value="1"/>
</dbReference>
<dbReference type="PANTHER" id="PTHR24422">
    <property type="entry name" value="CHEMOTAXIS PROTEIN METHYLTRANSFERASE"/>
    <property type="match status" value="1"/>
</dbReference>
<sequence>MAEEYYRFITKIKKKTGIDLRLYKENQMKRRITSLRNKRGFHNFDAYYDALLQDSALFNEFIDRLTINVSEFYRNPKRWDVLQREVIPYLTKDKSNIFIWSAACSTGEEPYSIAMMMREHFPHIQTEILATDIDENILKKAKEGIYHEQSLKDLPRSFKQKYFRTKHNLFYLDPTIKQKVTFRKHNLLADLYPKQVDLIVCRNVLIYFTDEAKEKIYRQFGKSLNNNGILFVGSTEQIFNPNQYGLELFDTFFYQRINTQNKEY</sequence>
<dbReference type="Proteomes" id="UP000602050">
    <property type="component" value="Unassembled WGS sequence"/>
</dbReference>
<dbReference type="PROSITE" id="PS50123">
    <property type="entry name" value="CHER"/>
    <property type="match status" value="1"/>
</dbReference>
<dbReference type="InterPro" id="IPR029063">
    <property type="entry name" value="SAM-dependent_MTases_sf"/>
</dbReference>
<dbReference type="Gene3D" id="3.40.50.150">
    <property type="entry name" value="Vaccinia Virus protein VP39"/>
    <property type="match status" value="1"/>
</dbReference>
<evidence type="ECO:0000313" key="7">
    <source>
        <dbReference type="EMBL" id="GGH68820.1"/>
    </source>
</evidence>
<evidence type="ECO:0000313" key="8">
    <source>
        <dbReference type="Proteomes" id="UP000602050"/>
    </source>
</evidence>
<dbReference type="Pfam" id="PF03705">
    <property type="entry name" value="CheR_N"/>
    <property type="match status" value="1"/>
</dbReference>
<evidence type="ECO:0000256" key="3">
    <source>
        <dbReference type="ARBA" id="ARBA00022603"/>
    </source>
</evidence>